<dbReference type="AlphaFoldDB" id="A0A484IAH8"/>
<dbReference type="Proteomes" id="UP000294299">
    <property type="component" value="Chromosome NFRAN"/>
</dbReference>
<evidence type="ECO:0000256" key="3">
    <source>
        <dbReference type="ARBA" id="ARBA00045120"/>
    </source>
</evidence>
<evidence type="ECO:0000256" key="6">
    <source>
        <dbReference type="ARBA" id="ARBA00046520"/>
    </source>
</evidence>
<comment type="similarity">
    <text evidence="5">Belongs to the AcnX type II large subunit family.</text>
</comment>
<dbReference type="Pfam" id="PF04412">
    <property type="entry name" value="AcnX"/>
    <property type="match status" value="1"/>
</dbReference>
<comment type="subunit">
    <text evidence="6">Heterodimer composed of a large subunit (PMDh-L) and a small subunit (PMDh-S).</text>
</comment>
<evidence type="ECO:0000256" key="2">
    <source>
        <dbReference type="ARBA" id="ARBA00023239"/>
    </source>
</evidence>
<sequence>MLLTREEEKGLSGEYGEGLSIAYRILVAIGEATNAEKLVPINWAHVSGVNYNTIGDSGLEFLKKISTDGKVSVTTSLNPMGFDRDNRPDLSTEFIEKQMEIVQAYDKLGVTPTFSCIPYELMPLPSEGTQVSFAESNAAVLANSYLDLKTNKESALSALASAITGKAPYSDLRIDENRNPKIEIINEMELENELDYGLLGYFAGKTIQKSCTGICNVSNSLEISKLKSLAAGIGTSGSCGMFKIQESDRTIEKIKYDKVEMRKTKDELNTAEDGQLITFGSPQLGMDELGQLHTLLRNRKFTKPCKVFCPKTVYCKAKNMGLTESLEKCGVNFISDACTCLTPLITRQDYDSIITNSVKASYYMKTSNKISVALTSTKDIIRKYTR</sequence>
<dbReference type="GO" id="GO:0016829">
    <property type="term" value="F:lyase activity"/>
    <property type="evidence" value="ECO:0007669"/>
    <property type="project" value="UniProtKB-KW"/>
</dbReference>
<evidence type="ECO:0000256" key="4">
    <source>
        <dbReference type="ARBA" id="ARBA00045299"/>
    </source>
</evidence>
<dbReference type="EC" id="4.2.1.182" evidence="7"/>
<reference evidence="10 11" key="1">
    <citation type="submission" date="2019-02" db="EMBL/GenBank/DDBJ databases">
        <authorList>
            <person name="Lehtovirta-Morley E L."/>
        </authorList>
    </citation>
    <scope>NUCLEOTIDE SEQUENCE [LARGE SCALE GENOMIC DNA]</scope>
    <source>
        <strain evidence="10">NFRAN1</strain>
    </source>
</reference>
<keyword evidence="11" id="KW-1185">Reference proteome</keyword>
<evidence type="ECO:0000259" key="9">
    <source>
        <dbReference type="Pfam" id="PF04412"/>
    </source>
</evidence>
<dbReference type="KEGG" id="nfn:NFRAN_0895"/>
<evidence type="ECO:0000256" key="7">
    <source>
        <dbReference type="ARBA" id="ARBA00047176"/>
    </source>
</evidence>
<dbReference type="PANTHER" id="PTHR36577:SF3">
    <property type="entry name" value="DUF521 DOMAIN PROTEIN (AFU_ORTHOLOGUE AFUA_6G00490)"/>
    <property type="match status" value="1"/>
</dbReference>
<dbReference type="InterPro" id="IPR007506">
    <property type="entry name" value="PMDh-L-like_dom"/>
</dbReference>
<keyword evidence="1" id="KW-0408">Iron</keyword>
<evidence type="ECO:0000313" key="10">
    <source>
        <dbReference type="EMBL" id="VFJ13217.1"/>
    </source>
</evidence>
<dbReference type="PANTHER" id="PTHR36577">
    <property type="entry name" value="DUF521 DOMAIN PROTEIN (AFU_ORTHOLOGUE AFUA_6G00490)"/>
    <property type="match status" value="1"/>
</dbReference>
<evidence type="ECO:0000256" key="5">
    <source>
        <dbReference type="ARBA" id="ARBA00046333"/>
    </source>
</evidence>
<organism evidence="10 11">
    <name type="scientific">Candidatus Nitrosocosmicus franklandianus</name>
    <dbReference type="NCBI Taxonomy" id="1798806"/>
    <lineage>
        <taxon>Archaea</taxon>
        <taxon>Nitrososphaerota</taxon>
        <taxon>Nitrososphaeria</taxon>
        <taxon>Nitrososphaerales</taxon>
        <taxon>Nitrososphaeraceae</taxon>
        <taxon>Candidatus Nitrosocosmicus</taxon>
    </lineage>
</organism>
<accession>A0A484IAH8</accession>
<dbReference type="OrthoDB" id="25253at2157"/>
<evidence type="ECO:0000256" key="8">
    <source>
        <dbReference type="ARBA" id="ARBA00047196"/>
    </source>
</evidence>
<comment type="function">
    <text evidence="4">Component of a hydro-lyase that catalyzes the dehydration of mevalonate 5-phosphate (MVA5P) to form trans-anhydromevalonate 5-phosphate (tAHMP). Involved in the archaeal mevalonate (MVA) pathway, which provides fundamental precursors for isoprenoid biosynthesis, such as isopentenyl diphosphate (IPP) and dimethylallyl diphosphate (DMAPP).</text>
</comment>
<comment type="catalytic activity">
    <reaction evidence="3">
        <text>(R)-5-phosphomevalonate = (2E)-3-methyl-5-phosphooxypent-2-enoate + H2O</text>
        <dbReference type="Rhea" id="RHEA:78975"/>
        <dbReference type="ChEBI" id="CHEBI:15377"/>
        <dbReference type="ChEBI" id="CHEBI:58146"/>
        <dbReference type="ChEBI" id="CHEBI:229665"/>
        <dbReference type="EC" id="4.2.1.182"/>
    </reaction>
    <physiologicalReaction direction="left-to-right" evidence="3">
        <dbReference type="Rhea" id="RHEA:78976"/>
    </physiologicalReaction>
</comment>
<evidence type="ECO:0000313" key="11">
    <source>
        <dbReference type="Proteomes" id="UP000294299"/>
    </source>
</evidence>
<dbReference type="EMBL" id="LR216287">
    <property type="protein sequence ID" value="VFJ13217.1"/>
    <property type="molecule type" value="Genomic_DNA"/>
</dbReference>
<protein>
    <recommendedName>
        <fullName evidence="8">Phosphomevalonate dehydratase large subunit</fullName>
        <ecNumber evidence="7">4.2.1.182</ecNumber>
    </recommendedName>
</protein>
<proteinExistence type="inferred from homology"/>
<gene>
    <name evidence="10" type="ORF">NFRAN_0895</name>
</gene>
<keyword evidence="2" id="KW-0456">Lyase</keyword>
<feature type="domain" description="Phosphomevalonate dehydratase large subunit-like" evidence="9">
    <location>
        <begin position="1"/>
        <end position="382"/>
    </location>
</feature>
<name>A0A484IAH8_9ARCH</name>
<evidence type="ECO:0000256" key="1">
    <source>
        <dbReference type="ARBA" id="ARBA00023004"/>
    </source>
</evidence>